<keyword evidence="1" id="KW-1133">Transmembrane helix</keyword>
<keyword evidence="1" id="KW-0812">Transmembrane</keyword>
<dbReference type="RefSeq" id="WP_342806285.1">
    <property type="nucleotide sequence ID" value="NZ_JAOPJZ010000002.1"/>
</dbReference>
<sequence>MRPMPTAGRVLSVLVILAVLGAGLLVGLGAADATEELLNETVEVDPDTDPVSIAVEYSDDFNDSEVDVSTVEATFYNETEFNDSGTNATVLHSVSIEGGETERIVEDVYFEDHANLEYNESTRLVVTGDETHVDGVEIDGAIGGVLAYGDADSLPGFGVGVAVLAIAVAGVVARARGEL</sequence>
<reference evidence="2 3" key="1">
    <citation type="submission" date="2022-09" db="EMBL/GenBank/DDBJ databases">
        <title>Enrichment on poylsaccharides allowed isolation of novel metabolic and taxonomic groups of Haloarchaea.</title>
        <authorList>
            <person name="Sorokin D.Y."/>
            <person name="Elcheninov A.G."/>
            <person name="Khizhniak T.V."/>
            <person name="Kolganova T.V."/>
            <person name="Kublanov I.V."/>
        </authorList>
    </citation>
    <scope>NUCLEOTIDE SEQUENCE [LARGE SCALE GENOMIC DNA]</scope>
    <source>
        <strain evidence="2 3">AArc-curdl1</strain>
    </source>
</reference>
<comment type="caution">
    <text evidence="2">The sequence shown here is derived from an EMBL/GenBank/DDBJ whole genome shotgun (WGS) entry which is preliminary data.</text>
</comment>
<dbReference type="EMBL" id="JAOPJZ010000002">
    <property type="protein sequence ID" value="MCU4750968.1"/>
    <property type="molecule type" value="Genomic_DNA"/>
</dbReference>
<feature type="transmembrane region" description="Helical" evidence="1">
    <location>
        <begin position="154"/>
        <end position="173"/>
    </location>
</feature>
<gene>
    <name evidence="2" type="ORF">OB919_03050</name>
</gene>
<keyword evidence="3" id="KW-1185">Reference proteome</keyword>
<accession>A0AAP2Z6C6</accession>
<evidence type="ECO:0000313" key="2">
    <source>
        <dbReference type="EMBL" id="MCU4750968.1"/>
    </source>
</evidence>
<evidence type="ECO:0000313" key="3">
    <source>
        <dbReference type="Proteomes" id="UP001321047"/>
    </source>
</evidence>
<proteinExistence type="predicted"/>
<evidence type="ECO:0000256" key="1">
    <source>
        <dbReference type="SAM" id="Phobius"/>
    </source>
</evidence>
<dbReference type="AlphaFoldDB" id="A0AAP2Z6C6"/>
<evidence type="ECO:0008006" key="4">
    <source>
        <dbReference type="Google" id="ProtNLM"/>
    </source>
</evidence>
<name>A0AAP2Z6C6_9EURY</name>
<organism evidence="2 3">
    <name type="scientific">Natronosalvus hydrolyticus</name>
    <dbReference type="NCBI Taxonomy" id="2979988"/>
    <lineage>
        <taxon>Archaea</taxon>
        <taxon>Methanobacteriati</taxon>
        <taxon>Methanobacteriota</taxon>
        <taxon>Stenosarchaea group</taxon>
        <taxon>Halobacteria</taxon>
        <taxon>Halobacteriales</taxon>
        <taxon>Natrialbaceae</taxon>
        <taxon>Natronosalvus</taxon>
    </lineage>
</organism>
<protein>
    <recommendedName>
        <fullName evidence="4">PGF-CTERM sorting domain-containing protein</fullName>
    </recommendedName>
</protein>
<keyword evidence="1" id="KW-0472">Membrane</keyword>
<dbReference type="Proteomes" id="UP001321047">
    <property type="component" value="Unassembled WGS sequence"/>
</dbReference>